<feature type="compositionally biased region" description="Polar residues" evidence="1">
    <location>
        <begin position="47"/>
        <end position="57"/>
    </location>
</feature>
<name>A0A7R9W9I1_9STRA</name>
<gene>
    <name evidence="2" type="ORF">TDUB1175_LOCUS17059</name>
</gene>
<proteinExistence type="predicted"/>
<sequence>MGEKNKHLIAPDRSIMRSTGKVSGLGVVDLFSEPYKEEDAYVEDSDTASMSQLSWDSSLRDDGNESVSTVESSSSSETKSSKKSWAKANVKAHVKPWKDKKVKKELREKSDELDAERRAHRALEEQFVGMKLVVAKAEEEKEELLDSLQKARYERDLARVTAENEIYQLMERLKESETKRKELEAKLQQLEDQSNRTKKRPSKGPGILRGSVDIASRRWRFARRNPNSAQGPTVPVDCIAE</sequence>
<evidence type="ECO:0000256" key="1">
    <source>
        <dbReference type="SAM" id="MobiDB-lite"/>
    </source>
</evidence>
<feature type="region of interest" description="Disordered" evidence="1">
    <location>
        <begin position="222"/>
        <end position="241"/>
    </location>
</feature>
<dbReference type="AlphaFoldDB" id="A0A7R9W9I1"/>
<feature type="compositionally biased region" description="Basic residues" evidence="1">
    <location>
        <begin position="81"/>
        <end position="94"/>
    </location>
</feature>
<feature type="region of interest" description="Disordered" evidence="1">
    <location>
        <begin position="188"/>
        <end position="209"/>
    </location>
</feature>
<organism evidence="2">
    <name type="scientific">Pseudictyota dubia</name>
    <dbReference type="NCBI Taxonomy" id="2749911"/>
    <lineage>
        <taxon>Eukaryota</taxon>
        <taxon>Sar</taxon>
        <taxon>Stramenopiles</taxon>
        <taxon>Ochrophyta</taxon>
        <taxon>Bacillariophyta</taxon>
        <taxon>Mediophyceae</taxon>
        <taxon>Biddulphiophycidae</taxon>
        <taxon>Eupodiscales</taxon>
        <taxon>Odontellaceae</taxon>
        <taxon>Pseudictyota</taxon>
    </lineage>
</organism>
<dbReference type="EMBL" id="HBED01033966">
    <property type="protein sequence ID" value="CAD8318264.1"/>
    <property type="molecule type" value="Transcribed_RNA"/>
</dbReference>
<reference evidence="2" key="1">
    <citation type="submission" date="2021-01" db="EMBL/GenBank/DDBJ databases">
        <authorList>
            <person name="Corre E."/>
            <person name="Pelletier E."/>
            <person name="Niang G."/>
            <person name="Scheremetjew M."/>
            <person name="Finn R."/>
            <person name="Kale V."/>
            <person name="Holt S."/>
            <person name="Cochrane G."/>
            <person name="Meng A."/>
            <person name="Brown T."/>
            <person name="Cohen L."/>
        </authorList>
    </citation>
    <scope>NUCLEOTIDE SEQUENCE</scope>
    <source>
        <strain evidence="2">CCMP147</strain>
    </source>
</reference>
<feature type="region of interest" description="Disordered" evidence="1">
    <location>
        <begin position="39"/>
        <end position="94"/>
    </location>
</feature>
<evidence type="ECO:0000313" key="2">
    <source>
        <dbReference type="EMBL" id="CAD8318264.1"/>
    </source>
</evidence>
<feature type="compositionally biased region" description="Low complexity" evidence="1">
    <location>
        <begin position="65"/>
        <end position="78"/>
    </location>
</feature>
<protein>
    <submittedName>
        <fullName evidence="2">Uncharacterized protein</fullName>
    </submittedName>
</protein>
<accession>A0A7R9W9I1</accession>